<dbReference type="RefSeq" id="WP_182922466.1">
    <property type="nucleotide sequence ID" value="NZ_WNXD01000002.1"/>
</dbReference>
<proteinExistence type="predicted"/>
<feature type="transmembrane region" description="Helical" evidence="1">
    <location>
        <begin position="242"/>
        <end position="263"/>
    </location>
</feature>
<evidence type="ECO:0000313" key="2">
    <source>
        <dbReference type="EMBL" id="MBB2145776.1"/>
    </source>
</evidence>
<reference evidence="2" key="1">
    <citation type="submission" date="2019-11" db="EMBL/GenBank/DDBJ databases">
        <title>Description of Pedobacter sp. LMG 31464T.</title>
        <authorList>
            <person name="Carlier A."/>
            <person name="Qi S."/>
            <person name="Vandamme P."/>
        </authorList>
    </citation>
    <scope>NUCLEOTIDE SEQUENCE</scope>
    <source>
        <strain evidence="2">LMG 31464</strain>
    </source>
</reference>
<dbReference type="EMBL" id="WNXD01000002">
    <property type="protein sequence ID" value="MBB2145776.1"/>
    <property type="molecule type" value="Genomic_DNA"/>
</dbReference>
<evidence type="ECO:0000313" key="3">
    <source>
        <dbReference type="Proteomes" id="UP000601055"/>
    </source>
</evidence>
<dbReference type="AlphaFoldDB" id="A0A923DXD1"/>
<accession>A0A923DXD1</accession>
<sequence length="396" mass="44844">MPVENLGRVLGVELNRLEENQFSCRYCLLEREKENLNIELQKIVEGTLVEVLASLPKNHPIALTLTGKGIIHKNVQLSGASESESLFQQTFAGIEPQDFYRQHFGQEEYFLISIIRKQVIDELLGKCKGAGLRVFALSLGGIVTAPIWSQLNCYGRELQFDGHVFDTSTEGQFKSYRMGANVKARFLLKLEQEPIVEEHVLAYASAFQLILHEKLSLIVADVDSVHQEFSAFLENASLKKKVLLFLGVLFGLLLISFLVFGYYNQQNVILNGQVGEQVTSADQIDLLQKSNAEQIALLGELHWNGGFNYGFLMDEIGEELPRQVQLTAIDMKIKPEQEKLTAVPTLDIKGKTTNLTAVNNWIFVLKDKPWIKSVRLIKYQEDQESEAFQFNIQLTY</sequence>
<protein>
    <recommendedName>
        <fullName evidence="4">Fimbrial assembly protein (PilN)</fullName>
    </recommendedName>
</protein>
<name>A0A923DXD1_9SPHI</name>
<keyword evidence="1" id="KW-0472">Membrane</keyword>
<evidence type="ECO:0008006" key="4">
    <source>
        <dbReference type="Google" id="ProtNLM"/>
    </source>
</evidence>
<dbReference type="Proteomes" id="UP000601055">
    <property type="component" value="Unassembled WGS sequence"/>
</dbReference>
<keyword evidence="3" id="KW-1185">Reference proteome</keyword>
<evidence type="ECO:0000256" key="1">
    <source>
        <dbReference type="SAM" id="Phobius"/>
    </source>
</evidence>
<dbReference type="Pfam" id="PF05137">
    <property type="entry name" value="PilN"/>
    <property type="match status" value="1"/>
</dbReference>
<gene>
    <name evidence="2" type="ORF">GM921_09780</name>
</gene>
<keyword evidence="1" id="KW-0812">Transmembrane</keyword>
<dbReference type="InterPro" id="IPR007813">
    <property type="entry name" value="PilN"/>
</dbReference>
<keyword evidence="1" id="KW-1133">Transmembrane helix</keyword>
<organism evidence="2 3">
    <name type="scientific">Pedobacter planticolens</name>
    <dbReference type="NCBI Taxonomy" id="2679964"/>
    <lineage>
        <taxon>Bacteria</taxon>
        <taxon>Pseudomonadati</taxon>
        <taxon>Bacteroidota</taxon>
        <taxon>Sphingobacteriia</taxon>
        <taxon>Sphingobacteriales</taxon>
        <taxon>Sphingobacteriaceae</taxon>
        <taxon>Pedobacter</taxon>
    </lineage>
</organism>
<comment type="caution">
    <text evidence="2">The sequence shown here is derived from an EMBL/GenBank/DDBJ whole genome shotgun (WGS) entry which is preliminary data.</text>
</comment>